<proteinExistence type="predicted"/>
<accession>A0A921SX79</accession>
<dbReference type="GO" id="GO:0006508">
    <property type="term" value="P:proteolysis"/>
    <property type="evidence" value="ECO:0007669"/>
    <property type="project" value="UniProtKB-KW"/>
</dbReference>
<reference evidence="5" key="1">
    <citation type="journal article" date="2021" name="PeerJ">
        <title>Extensive microbial diversity within the chicken gut microbiome revealed by metagenomics and culture.</title>
        <authorList>
            <person name="Gilroy R."/>
            <person name="Ravi A."/>
            <person name="Getino M."/>
            <person name="Pursley I."/>
            <person name="Horton D.L."/>
            <person name="Alikhan N.F."/>
            <person name="Baker D."/>
            <person name="Gharbi K."/>
            <person name="Hall N."/>
            <person name="Watson M."/>
            <person name="Adriaenssens E.M."/>
            <person name="Foster-Nyarko E."/>
            <person name="Jarju S."/>
            <person name="Secka A."/>
            <person name="Antonio M."/>
            <person name="Oren A."/>
            <person name="Chaudhuri R.R."/>
            <person name="La Ragione R."/>
            <person name="Hildebrand F."/>
            <person name="Pallen M.J."/>
        </authorList>
    </citation>
    <scope>NUCLEOTIDE SEQUENCE</scope>
    <source>
        <strain evidence="5">ChiGjej5B5-22894</strain>
    </source>
</reference>
<feature type="compositionally biased region" description="Low complexity" evidence="3">
    <location>
        <begin position="82"/>
        <end position="91"/>
    </location>
</feature>
<dbReference type="Gene3D" id="2.30.42.10">
    <property type="match status" value="1"/>
</dbReference>
<feature type="region of interest" description="Disordered" evidence="3">
    <location>
        <begin position="129"/>
        <end position="155"/>
    </location>
</feature>
<feature type="compositionally biased region" description="Basic and acidic residues" evidence="3">
    <location>
        <begin position="1"/>
        <end position="12"/>
    </location>
</feature>
<dbReference type="SUPFAM" id="SSF50156">
    <property type="entry name" value="PDZ domain-like"/>
    <property type="match status" value="1"/>
</dbReference>
<dbReference type="Pfam" id="PF13180">
    <property type="entry name" value="PDZ_2"/>
    <property type="match status" value="1"/>
</dbReference>
<evidence type="ECO:0000256" key="3">
    <source>
        <dbReference type="SAM" id="MobiDB-lite"/>
    </source>
</evidence>
<protein>
    <submittedName>
        <fullName evidence="5">Trypsin-like peptidase domain-containing protein</fullName>
    </submittedName>
</protein>
<organism evidence="5 6">
    <name type="scientific">Brachybacterium massiliense</name>
    <dbReference type="NCBI Taxonomy" id="1755098"/>
    <lineage>
        <taxon>Bacteria</taxon>
        <taxon>Bacillati</taxon>
        <taxon>Actinomycetota</taxon>
        <taxon>Actinomycetes</taxon>
        <taxon>Micrococcales</taxon>
        <taxon>Dermabacteraceae</taxon>
        <taxon>Brachybacterium</taxon>
    </lineage>
</organism>
<feature type="compositionally biased region" description="Pro residues" evidence="3">
    <location>
        <begin position="70"/>
        <end position="81"/>
    </location>
</feature>
<gene>
    <name evidence="5" type="ORF">K8V81_06035</name>
</gene>
<evidence type="ECO:0000313" key="6">
    <source>
        <dbReference type="Proteomes" id="UP000742460"/>
    </source>
</evidence>
<comment type="caution">
    <text evidence="5">The sequence shown here is derived from an EMBL/GenBank/DDBJ whole genome shotgun (WGS) entry which is preliminary data.</text>
</comment>
<dbReference type="SMART" id="SM00228">
    <property type="entry name" value="PDZ"/>
    <property type="match status" value="1"/>
</dbReference>
<dbReference type="PANTHER" id="PTHR43343">
    <property type="entry name" value="PEPTIDASE S12"/>
    <property type="match status" value="1"/>
</dbReference>
<reference evidence="5" key="2">
    <citation type="submission" date="2021-09" db="EMBL/GenBank/DDBJ databases">
        <authorList>
            <person name="Gilroy R."/>
        </authorList>
    </citation>
    <scope>NUCLEOTIDE SEQUENCE</scope>
    <source>
        <strain evidence="5">ChiGjej5B5-22894</strain>
    </source>
</reference>
<dbReference type="PRINTS" id="PR00834">
    <property type="entry name" value="PROTEASES2C"/>
</dbReference>
<dbReference type="Pfam" id="PF13365">
    <property type="entry name" value="Trypsin_2"/>
    <property type="match status" value="1"/>
</dbReference>
<dbReference type="InterPro" id="IPR051201">
    <property type="entry name" value="Chloro_Bact_Ser_Proteases"/>
</dbReference>
<dbReference type="CDD" id="cd06779">
    <property type="entry name" value="cpPDZ_Deg_HtrA-like"/>
    <property type="match status" value="1"/>
</dbReference>
<evidence type="ECO:0000313" key="5">
    <source>
        <dbReference type="EMBL" id="HJG91269.1"/>
    </source>
</evidence>
<feature type="region of interest" description="Disordered" evidence="3">
    <location>
        <begin position="1"/>
        <end position="91"/>
    </location>
</feature>
<feature type="domain" description="PDZ" evidence="4">
    <location>
        <begin position="354"/>
        <end position="419"/>
    </location>
</feature>
<evidence type="ECO:0000256" key="1">
    <source>
        <dbReference type="ARBA" id="ARBA00022670"/>
    </source>
</evidence>
<name>A0A921SX79_9MICO</name>
<dbReference type="InterPro" id="IPR009003">
    <property type="entry name" value="Peptidase_S1_PA"/>
</dbReference>
<dbReference type="AlphaFoldDB" id="A0A921SX79"/>
<dbReference type="PANTHER" id="PTHR43343:SF3">
    <property type="entry name" value="PROTEASE DO-LIKE 8, CHLOROPLASTIC"/>
    <property type="match status" value="1"/>
</dbReference>
<dbReference type="GO" id="GO:0004252">
    <property type="term" value="F:serine-type endopeptidase activity"/>
    <property type="evidence" value="ECO:0007669"/>
    <property type="project" value="InterPro"/>
</dbReference>
<sequence length="460" mass="45561">MKDEHAPQHHPGEQPGPWSEQPPRHDANPWGEPARTPQAFRAQDPAPQAGAPQAPSYSAPTPAYGWDSPPASPQGPAPASAPAPAVAPAAPRRGPGWGGVGALVVLGMMLSSGATLGGVAVYDQLLSPEPSASQAPPPSSTEASPASSPAAAADWASIAEQVSPSAVSITVATGGGTSQGTGVILDEQGTILTNDHVVSDGEELAVTTSDGLSYSASVVGTDPTTDLAVIRLDSPPEGLQPATFADSSTVEVGQPVMALGTPLGLENTVTTGIVSALDRPVTASGEEEDGSDTTYTSAIQTDAAINPGNSGGPLVDAAGQVIGINTAIAGIPGGSGRAGSIGLGFAIPSSTAIMIAEQLQEDGTAEHAFLGVTTSDGSADDGEATYRGAEVVAVEPDSPASEAGLQEGDLIIGVDDIPVGGAAALTGVVRGLEIGSSHQLELVRDGSVETLEVTFGVRGG</sequence>
<dbReference type="SUPFAM" id="SSF50494">
    <property type="entry name" value="Trypsin-like serine proteases"/>
    <property type="match status" value="1"/>
</dbReference>
<dbReference type="Gene3D" id="2.40.10.120">
    <property type="match status" value="1"/>
</dbReference>
<dbReference type="PROSITE" id="PS50106">
    <property type="entry name" value="PDZ"/>
    <property type="match status" value="1"/>
</dbReference>
<dbReference type="InterPro" id="IPR001478">
    <property type="entry name" value="PDZ"/>
</dbReference>
<dbReference type="InterPro" id="IPR036034">
    <property type="entry name" value="PDZ_sf"/>
</dbReference>
<keyword evidence="1" id="KW-0645">Protease</keyword>
<keyword evidence="2" id="KW-0378">Hydrolase</keyword>
<evidence type="ECO:0000259" key="4">
    <source>
        <dbReference type="PROSITE" id="PS50106"/>
    </source>
</evidence>
<feature type="compositionally biased region" description="Low complexity" evidence="3">
    <location>
        <begin position="42"/>
        <end position="60"/>
    </location>
</feature>
<dbReference type="EMBL" id="DYUE01000146">
    <property type="protein sequence ID" value="HJG91269.1"/>
    <property type="molecule type" value="Genomic_DNA"/>
</dbReference>
<dbReference type="InterPro" id="IPR001940">
    <property type="entry name" value="Peptidase_S1C"/>
</dbReference>
<evidence type="ECO:0000256" key="2">
    <source>
        <dbReference type="ARBA" id="ARBA00022801"/>
    </source>
</evidence>
<dbReference type="Proteomes" id="UP000742460">
    <property type="component" value="Unassembled WGS sequence"/>
</dbReference>